<evidence type="ECO:0000313" key="4">
    <source>
        <dbReference type="EMBL" id="KAJ1189443.1"/>
    </source>
</evidence>
<keyword evidence="1" id="KW-0862">Zinc</keyword>
<keyword evidence="1" id="KW-0863">Zinc-finger</keyword>
<dbReference type="Proteomes" id="UP001066276">
    <property type="component" value="Chromosome 3_1"/>
</dbReference>
<dbReference type="AlphaFoldDB" id="A0AAV7UNW9"/>
<dbReference type="InterPro" id="IPR036875">
    <property type="entry name" value="Znf_CCHC_sf"/>
</dbReference>
<dbReference type="Pfam" id="PF00098">
    <property type="entry name" value="zf-CCHC"/>
    <property type="match status" value="1"/>
</dbReference>
<name>A0AAV7UNW9_PLEWA</name>
<keyword evidence="1" id="KW-0479">Metal-binding</keyword>
<accession>A0AAV7UNW9</accession>
<evidence type="ECO:0000259" key="3">
    <source>
        <dbReference type="PROSITE" id="PS50158"/>
    </source>
</evidence>
<dbReference type="EMBL" id="JANPWB010000005">
    <property type="protein sequence ID" value="KAJ1189443.1"/>
    <property type="molecule type" value="Genomic_DNA"/>
</dbReference>
<protein>
    <recommendedName>
        <fullName evidence="3">CCHC-type domain-containing protein</fullName>
    </recommendedName>
</protein>
<feature type="domain" description="CCHC-type" evidence="3">
    <location>
        <begin position="179"/>
        <end position="194"/>
    </location>
</feature>
<evidence type="ECO:0000256" key="1">
    <source>
        <dbReference type="PROSITE-ProRule" id="PRU00047"/>
    </source>
</evidence>
<evidence type="ECO:0000313" key="5">
    <source>
        <dbReference type="Proteomes" id="UP001066276"/>
    </source>
</evidence>
<dbReference type="Gene3D" id="4.10.60.10">
    <property type="entry name" value="Zinc finger, CCHC-type"/>
    <property type="match status" value="1"/>
</dbReference>
<dbReference type="SUPFAM" id="SSF57756">
    <property type="entry name" value="Retrovirus zinc finger-like domains"/>
    <property type="match status" value="1"/>
</dbReference>
<keyword evidence="5" id="KW-1185">Reference proteome</keyword>
<organism evidence="4 5">
    <name type="scientific">Pleurodeles waltl</name>
    <name type="common">Iberian ribbed newt</name>
    <dbReference type="NCBI Taxonomy" id="8319"/>
    <lineage>
        <taxon>Eukaryota</taxon>
        <taxon>Metazoa</taxon>
        <taxon>Chordata</taxon>
        <taxon>Craniata</taxon>
        <taxon>Vertebrata</taxon>
        <taxon>Euteleostomi</taxon>
        <taxon>Amphibia</taxon>
        <taxon>Batrachia</taxon>
        <taxon>Caudata</taxon>
        <taxon>Salamandroidea</taxon>
        <taxon>Salamandridae</taxon>
        <taxon>Pleurodelinae</taxon>
        <taxon>Pleurodeles</taxon>
    </lineage>
</organism>
<dbReference type="InterPro" id="IPR001878">
    <property type="entry name" value="Znf_CCHC"/>
</dbReference>
<dbReference type="PROSITE" id="PS50158">
    <property type="entry name" value="ZF_CCHC"/>
    <property type="match status" value="1"/>
</dbReference>
<dbReference type="GO" id="GO:0008270">
    <property type="term" value="F:zinc ion binding"/>
    <property type="evidence" value="ECO:0007669"/>
    <property type="project" value="UniProtKB-KW"/>
</dbReference>
<dbReference type="GO" id="GO:0003676">
    <property type="term" value="F:nucleic acid binding"/>
    <property type="evidence" value="ECO:0007669"/>
    <property type="project" value="InterPro"/>
</dbReference>
<proteinExistence type="predicted"/>
<sequence>MSQPPPFLTDKGDPILPWKRWKNLFDSYLIAIGGEKFSPARKQAVLLQNLGIEGRNIYDSLETLSIGGAEGEPRHCYEMSVAILTKNPDLREAIAIVEGMESANSWIKEMNGHGENDLCMVQAPHLRKEVLRGSSDSDSKTPGITQERKKEPRLQRYFRCGNTGHTANSPNCFTRNSQCRKCGKKGHYVRVCKSDKSNIDAVTENVNKMILCIDSDTNNIVNDSGMVDVGPVTMPECAIKLHGKIVTVLADSGSPYTMVGGKNYQAIFGEDFHSLTVPDINTVSYGGSKIEVIGYKIMRIQFQMHWGVDQEEWPRPASTGRGGAQTDPLLARSLPSSVPHTFCAAASDGA</sequence>
<reference evidence="4" key="1">
    <citation type="journal article" date="2022" name="bioRxiv">
        <title>Sequencing and chromosome-scale assembly of the giantPleurodeles waltlgenome.</title>
        <authorList>
            <person name="Brown T."/>
            <person name="Elewa A."/>
            <person name="Iarovenko S."/>
            <person name="Subramanian E."/>
            <person name="Araus A.J."/>
            <person name="Petzold A."/>
            <person name="Susuki M."/>
            <person name="Suzuki K.-i.T."/>
            <person name="Hayashi T."/>
            <person name="Toyoda A."/>
            <person name="Oliveira C."/>
            <person name="Osipova E."/>
            <person name="Leigh N.D."/>
            <person name="Simon A."/>
            <person name="Yun M.H."/>
        </authorList>
    </citation>
    <scope>NUCLEOTIDE SEQUENCE</scope>
    <source>
        <strain evidence="4">20211129_DDA</strain>
        <tissue evidence="4">Liver</tissue>
    </source>
</reference>
<feature type="region of interest" description="Disordered" evidence="2">
    <location>
        <begin position="313"/>
        <end position="333"/>
    </location>
</feature>
<gene>
    <name evidence="4" type="ORF">NDU88_006188</name>
</gene>
<evidence type="ECO:0000256" key="2">
    <source>
        <dbReference type="SAM" id="MobiDB-lite"/>
    </source>
</evidence>
<comment type="caution">
    <text evidence="4">The sequence shown here is derived from an EMBL/GenBank/DDBJ whole genome shotgun (WGS) entry which is preliminary data.</text>
</comment>